<dbReference type="PROSITE" id="PS51257">
    <property type="entry name" value="PROKAR_LIPOPROTEIN"/>
    <property type="match status" value="1"/>
</dbReference>
<sequence>MRLLLLVFVVFVMMGCGQVEPENAGFQDPNYLQIRQRVERFNPMTTQFCLNGAAFILAEMPEYAEQYQGNYGNCIERLVLQQKSLGF</sequence>
<gene>
    <name evidence="1" type="ORF">COR51_23690</name>
</gene>
<reference evidence="1 2" key="1">
    <citation type="submission" date="2017-09" db="EMBL/GenBank/DDBJ databases">
        <authorList>
            <person name="Girard L."/>
            <person name="Lami R."/>
            <person name="Suzuki M."/>
            <person name="Baudart J."/>
        </authorList>
    </citation>
    <scope>NUCLEOTIDE SEQUENCE [LARGE SCALE GENOMIC DNA]</scope>
    <source>
        <strain evidence="1 2">17LN0615E</strain>
    </source>
</reference>
<comment type="caution">
    <text evidence="1">The sequence shown here is derived from an EMBL/GenBank/DDBJ whole genome shotgun (WGS) entry which is preliminary data.</text>
</comment>
<protein>
    <recommendedName>
        <fullName evidence="3">Lipoprotein</fullName>
    </recommendedName>
</protein>
<name>A0ABX5D658_9VIBR</name>
<evidence type="ECO:0000313" key="2">
    <source>
        <dbReference type="Proteomes" id="UP000238163"/>
    </source>
</evidence>
<proteinExistence type="predicted"/>
<evidence type="ECO:0000313" key="1">
    <source>
        <dbReference type="EMBL" id="PRQ65127.1"/>
    </source>
</evidence>
<evidence type="ECO:0008006" key="3">
    <source>
        <dbReference type="Google" id="ProtNLM"/>
    </source>
</evidence>
<reference evidence="1 2" key="2">
    <citation type="submission" date="2018-03" db="EMBL/GenBank/DDBJ databases">
        <title>Genetic Diversity and Phenotypic Plasticity of AHL Mediated Quorum Sensing in Environmental Strains of Vibrio mediterranei.</title>
        <authorList>
            <person name="Lantoine F."/>
            <person name="Vouve F."/>
        </authorList>
    </citation>
    <scope>NUCLEOTIDE SEQUENCE [LARGE SCALE GENOMIC DNA]</scope>
    <source>
        <strain evidence="1 2">17LN0615E</strain>
    </source>
</reference>
<dbReference type="Proteomes" id="UP000238163">
    <property type="component" value="Unassembled WGS sequence"/>
</dbReference>
<accession>A0ABX5D658</accession>
<keyword evidence="2" id="KW-1185">Reference proteome</keyword>
<dbReference type="RefSeq" id="WP_106008883.1">
    <property type="nucleotide sequence ID" value="NZ_NWTN01000026.1"/>
</dbReference>
<organism evidence="1 2">
    <name type="scientific">Vibrio mediterranei</name>
    <dbReference type="NCBI Taxonomy" id="689"/>
    <lineage>
        <taxon>Bacteria</taxon>
        <taxon>Pseudomonadati</taxon>
        <taxon>Pseudomonadota</taxon>
        <taxon>Gammaproteobacteria</taxon>
        <taxon>Vibrionales</taxon>
        <taxon>Vibrionaceae</taxon>
        <taxon>Vibrio</taxon>
    </lineage>
</organism>
<dbReference type="EMBL" id="NWTN01000026">
    <property type="protein sequence ID" value="PRQ65127.1"/>
    <property type="molecule type" value="Genomic_DNA"/>
</dbReference>